<comment type="function">
    <text evidence="11">Na(+)/H(+) antiporter that extrudes sodium in exchange for external protons.</text>
</comment>
<feature type="transmembrane region" description="Helical" evidence="11">
    <location>
        <begin position="103"/>
        <end position="123"/>
    </location>
</feature>
<evidence type="ECO:0000256" key="2">
    <source>
        <dbReference type="ARBA" id="ARBA00022448"/>
    </source>
</evidence>
<evidence type="ECO:0000256" key="9">
    <source>
        <dbReference type="ARBA" id="ARBA00023136"/>
    </source>
</evidence>
<dbReference type="EMBL" id="WLZY01000012">
    <property type="protein sequence ID" value="NDL60439.1"/>
    <property type="molecule type" value="Genomic_DNA"/>
</dbReference>
<gene>
    <name evidence="11 12" type="primary">nhaA</name>
    <name evidence="12" type="ORF">F7O44_25510</name>
</gene>
<keyword evidence="5 11" id="KW-0812">Transmembrane</keyword>
<evidence type="ECO:0000256" key="11">
    <source>
        <dbReference type="HAMAP-Rule" id="MF_01844"/>
    </source>
</evidence>
<keyword evidence="10 11" id="KW-0739">Sodium transport</keyword>
<evidence type="ECO:0000256" key="3">
    <source>
        <dbReference type="ARBA" id="ARBA00022449"/>
    </source>
</evidence>
<keyword evidence="3 11" id="KW-0050">Antiport</keyword>
<feature type="transmembrane region" description="Helical" evidence="11">
    <location>
        <begin position="190"/>
        <end position="207"/>
    </location>
</feature>
<evidence type="ECO:0000256" key="5">
    <source>
        <dbReference type="ARBA" id="ARBA00022692"/>
    </source>
</evidence>
<dbReference type="Pfam" id="PF06965">
    <property type="entry name" value="Na_H_antiport_1"/>
    <property type="match status" value="1"/>
</dbReference>
<feature type="transmembrane region" description="Helical" evidence="11">
    <location>
        <begin position="135"/>
        <end position="154"/>
    </location>
</feature>
<organism evidence="12 13">
    <name type="scientific">Phytoactinopolyspora mesophila</name>
    <dbReference type="NCBI Taxonomy" id="2650750"/>
    <lineage>
        <taxon>Bacteria</taxon>
        <taxon>Bacillati</taxon>
        <taxon>Actinomycetota</taxon>
        <taxon>Actinomycetes</taxon>
        <taxon>Jiangellales</taxon>
        <taxon>Jiangellaceae</taxon>
        <taxon>Phytoactinopolyspora</taxon>
    </lineage>
</organism>
<feature type="transmembrane region" description="Helical" evidence="11">
    <location>
        <begin position="214"/>
        <end position="245"/>
    </location>
</feature>
<keyword evidence="8 11" id="KW-0406">Ion transport</keyword>
<dbReference type="PANTHER" id="PTHR30341:SF0">
    <property type="entry name" value="NA(+)_H(+) ANTIPORTER NHAA"/>
    <property type="match status" value="1"/>
</dbReference>
<dbReference type="InterPro" id="IPR004670">
    <property type="entry name" value="NhaA"/>
</dbReference>
<proteinExistence type="inferred from homology"/>
<feature type="transmembrane region" description="Helical" evidence="11">
    <location>
        <begin position="72"/>
        <end position="91"/>
    </location>
</feature>
<comment type="catalytic activity">
    <reaction evidence="11">
        <text>Na(+)(in) + 2 H(+)(out) = Na(+)(out) + 2 H(+)(in)</text>
        <dbReference type="Rhea" id="RHEA:29251"/>
        <dbReference type="ChEBI" id="CHEBI:15378"/>
        <dbReference type="ChEBI" id="CHEBI:29101"/>
    </reaction>
</comment>
<evidence type="ECO:0000256" key="8">
    <source>
        <dbReference type="ARBA" id="ARBA00023065"/>
    </source>
</evidence>
<evidence type="ECO:0000313" key="13">
    <source>
        <dbReference type="Proteomes" id="UP000460435"/>
    </source>
</evidence>
<dbReference type="Proteomes" id="UP000460435">
    <property type="component" value="Unassembled WGS sequence"/>
</dbReference>
<keyword evidence="2 11" id="KW-0813">Transport</keyword>
<evidence type="ECO:0000256" key="6">
    <source>
        <dbReference type="ARBA" id="ARBA00022989"/>
    </source>
</evidence>
<dbReference type="PANTHER" id="PTHR30341">
    <property type="entry name" value="SODIUM ION/PROTON ANTIPORTER NHAA-RELATED"/>
    <property type="match status" value="1"/>
</dbReference>
<accession>A0A7K3MAV0</accession>
<keyword evidence="7 11" id="KW-0915">Sodium</keyword>
<evidence type="ECO:0000313" key="12">
    <source>
        <dbReference type="EMBL" id="NDL60439.1"/>
    </source>
</evidence>
<keyword evidence="4 11" id="KW-1003">Cell membrane</keyword>
<feature type="transmembrane region" description="Helical" evidence="11">
    <location>
        <begin position="163"/>
        <end position="184"/>
    </location>
</feature>
<feature type="transmembrane region" description="Helical" evidence="11">
    <location>
        <begin position="21"/>
        <end position="40"/>
    </location>
</feature>
<comment type="similarity">
    <text evidence="11">Belongs to the NhaA Na(+)/H(+) (TC 2.A.33) antiporter family.</text>
</comment>
<comment type="subcellular location">
    <subcellularLocation>
        <location evidence="1">Cell inner membrane</location>
        <topology evidence="1">Multi-pass membrane protein</topology>
    </subcellularLocation>
    <subcellularLocation>
        <location evidence="11">Cell membrane</location>
        <topology evidence="11">Multi-pass membrane protein</topology>
    </subcellularLocation>
</comment>
<dbReference type="Gene3D" id="1.20.1530.10">
    <property type="entry name" value="Na+/H+ antiporter like domain"/>
    <property type="match status" value="1"/>
</dbReference>
<dbReference type="AlphaFoldDB" id="A0A7K3MAV0"/>
<keyword evidence="13" id="KW-1185">Reference proteome</keyword>
<feature type="transmembrane region" description="Helical" evidence="11">
    <location>
        <begin position="364"/>
        <end position="391"/>
    </location>
</feature>
<comment type="caution">
    <text evidence="12">The sequence shown here is derived from an EMBL/GenBank/DDBJ whole genome shotgun (WGS) entry which is preliminary data.</text>
</comment>
<sequence length="428" mass="45448">MASDRTLARLVGRPVAAFLRVEAAGGILLLIAAVTALVWANSAWSEAYEQLWTTEFTLRLGTFELSEDLRHWVNDALMALFFFVVGLEIKYELTCGELRDPRSAAVPIVAAFGGMAVPAAIYTAFNFGGAGAHGWGIPMATDIAFALGVLAVLGRRIPSSARVFLLTLAIVDDIGAISVIALFYTDELSLPWLGLALLGLLAVIALRRVRVWSLYVYILLGLFVWVATFQSGVHATIAGVVLGLLTPAEPLLDQEQARAYARESVPDRLGPEELRRYRFLLGESVSMAERLERALHPWSSYVVLPIFALANAGIDLRGGVLGEAVTSSVTVGVVAGLVLGKTLGVSLTAWIVVRLGWGRLPTGVSWLTMLGLAMVAGIGFTVSLFITGLAFGPGAAIADEAKVGVLAASVIAASLGALFLIFAGKRKN</sequence>
<evidence type="ECO:0000256" key="1">
    <source>
        <dbReference type="ARBA" id="ARBA00004429"/>
    </source>
</evidence>
<evidence type="ECO:0000256" key="7">
    <source>
        <dbReference type="ARBA" id="ARBA00023053"/>
    </source>
</evidence>
<dbReference type="HAMAP" id="MF_01844">
    <property type="entry name" value="NhaA"/>
    <property type="match status" value="1"/>
</dbReference>
<dbReference type="GO" id="GO:0005886">
    <property type="term" value="C:plasma membrane"/>
    <property type="evidence" value="ECO:0007669"/>
    <property type="project" value="UniProtKB-SubCell"/>
</dbReference>
<dbReference type="NCBIfam" id="TIGR00773">
    <property type="entry name" value="NhaA"/>
    <property type="match status" value="1"/>
</dbReference>
<name>A0A7K3MAV0_9ACTN</name>
<evidence type="ECO:0000256" key="4">
    <source>
        <dbReference type="ARBA" id="ARBA00022475"/>
    </source>
</evidence>
<keyword evidence="6 11" id="KW-1133">Transmembrane helix</keyword>
<dbReference type="InterPro" id="IPR023171">
    <property type="entry name" value="Na/H_antiporter_dom_sf"/>
</dbReference>
<feature type="transmembrane region" description="Helical" evidence="11">
    <location>
        <begin position="329"/>
        <end position="352"/>
    </location>
</feature>
<dbReference type="GO" id="GO:0006885">
    <property type="term" value="P:regulation of pH"/>
    <property type="evidence" value="ECO:0007669"/>
    <property type="project" value="UniProtKB-UniRule"/>
</dbReference>
<protein>
    <recommendedName>
        <fullName evidence="11">Na(+)/H(+) antiporter NhaA</fullName>
    </recommendedName>
    <alternativeName>
        <fullName evidence="11">Sodium/proton antiporter NhaA</fullName>
    </alternativeName>
</protein>
<evidence type="ECO:0000256" key="10">
    <source>
        <dbReference type="ARBA" id="ARBA00023201"/>
    </source>
</evidence>
<keyword evidence="9 11" id="KW-0472">Membrane</keyword>
<dbReference type="GO" id="GO:0015385">
    <property type="term" value="F:sodium:proton antiporter activity"/>
    <property type="evidence" value="ECO:0007669"/>
    <property type="project" value="UniProtKB-UniRule"/>
</dbReference>
<reference evidence="12 13" key="1">
    <citation type="submission" date="2019-11" db="EMBL/GenBank/DDBJ databases">
        <authorList>
            <person name="Li X.-J."/>
            <person name="Feng X.-M."/>
        </authorList>
    </citation>
    <scope>NUCLEOTIDE SEQUENCE [LARGE SCALE GENOMIC DNA]</scope>
    <source>
        <strain evidence="12 13">XMNu-373</strain>
    </source>
</reference>
<feature type="transmembrane region" description="Helical" evidence="11">
    <location>
        <begin position="403"/>
        <end position="423"/>
    </location>
</feature>